<dbReference type="PANTHER" id="PTHR47829">
    <property type="entry name" value="HYDROLASE, PUTATIVE (AFU_ORTHOLOGUE AFUA_1G12880)-RELATED"/>
    <property type="match status" value="1"/>
</dbReference>
<protein>
    <submittedName>
        <fullName evidence="3">Acyl-CoA dehydrogenase family member 10</fullName>
    </submittedName>
</protein>
<dbReference type="InterPro" id="IPR023198">
    <property type="entry name" value="PGP-like_dom2"/>
</dbReference>
<dbReference type="OrthoDB" id="434771at2759"/>
<dbReference type="InterPro" id="IPR011945">
    <property type="entry name" value="HAD-SF_ppase_IA/epoxid_hydro_N"/>
</dbReference>
<dbReference type="Pfam" id="PF00702">
    <property type="entry name" value="Hydrolase"/>
    <property type="match status" value="1"/>
</dbReference>
<dbReference type="PRINTS" id="PR00413">
    <property type="entry name" value="HADHALOGNASE"/>
</dbReference>
<dbReference type="Gene3D" id="1.10.150.240">
    <property type="entry name" value="Putative phosphatase, domain 2"/>
    <property type="match status" value="1"/>
</dbReference>
<dbReference type="CDD" id="cd05154">
    <property type="entry name" value="ACAD10_11_N-like"/>
    <property type="match status" value="1"/>
</dbReference>
<evidence type="ECO:0000259" key="2">
    <source>
        <dbReference type="Pfam" id="PF01636"/>
    </source>
</evidence>
<name>A0A8B6GBP5_MYTGA</name>
<dbReference type="InterPro" id="IPR011009">
    <property type="entry name" value="Kinase-like_dom_sf"/>
</dbReference>
<dbReference type="SFLD" id="SFLDG01129">
    <property type="entry name" value="C1.5:_HAD__Beta-PGM__Phosphata"/>
    <property type="match status" value="1"/>
</dbReference>
<evidence type="ECO:0000313" key="3">
    <source>
        <dbReference type="EMBL" id="VDI61831.1"/>
    </source>
</evidence>
<gene>
    <name evidence="3" type="ORF">MGAL_10B017474</name>
</gene>
<dbReference type="InterPro" id="IPR023214">
    <property type="entry name" value="HAD_sf"/>
</dbReference>
<evidence type="ECO:0000256" key="1">
    <source>
        <dbReference type="ARBA" id="ARBA00022990"/>
    </source>
</evidence>
<organism evidence="3 4">
    <name type="scientific">Mytilus galloprovincialis</name>
    <name type="common">Mediterranean mussel</name>
    <dbReference type="NCBI Taxonomy" id="29158"/>
    <lineage>
        <taxon>Eukaryota</taxon>
        <taxon>Metazoa</taxon>
        <taxon>Spiralia</taxon>
        <taxon>Lophotrochozoa</taxon>
        <taxon>Mollusca</taxon>
        <taxon>Bivalvia</taxon>
        <taxon>Autobranchia</taxon>
        <taxon>Pteriomorphia</taxon>
        <taxon>Mytilida</taxon>
        <taxon>Mytiloidea</taxon>
        <taxon>Mytilidae</taxon>
        <taxon>Mytilinae</taxon>
        <taxon>Mytilus</taxon>
    </lineage>
</organism>
<dbReference type="InterPro" id="IPR036412">
    <property type="entry name" value="HAD-like_sf"/>
</dbReference>
<dbReference type="Pfam" id="PF01636">
    <property type="entry name" value="APH"/>
    <property type="match status" value="1"/>
</dbReference>
<dbReference type="Gene3D" id="3.30.200.20">
    <property type="entry name" value="Phosphorylase Kinase, domain 1"/>
    <property type="match status" value="1"/>
</dbReference>
<dbReference type="EMBL" id="UYJE01008192">
    <property type="protein sequence ID" value="VDI61831.1"/>
    <property type="molecule type" value="Genomic_DNA"/>
</dbReference>
<dbReference type="Proteomes" id="UP000596742">
    <property type="component" value="Unassembled WGS sequence"/>
</dbReference>
<dbReference type="Gene3D" id="3.90.1200.10">
    <property type="match status" value="1"/>
</dbReference>
<dbReference type="SUPFAM" id="SSF56112">
    <property type="entry name" value="Protein kinase-like (PK-like)"/>
    <property type="match status" value="1"/>
</dbReference>
<evidence type="ECO:0000313" key="4">
    <source>
        <dbReference type="Proteomes" id="UP000596742"/>
    </source>
</evidence>
<dbReference type="PANTHER" id="PTHR47829:SF3">
    <property type="entry name" value="AMINOGLYCOSIDE PHOSPHOTRANSFERASE DOMAIN-CONTAINING PROTEIN"/>
    <property type="match status" value="1"/>
</dbReference>
<reference evidence="3" key="1">
    <citation type="submission" date="2018-11" db="EMBL/GenBank/DDBJ databases">
        <authorList>
            <person name="Alioto T."/>
            <person name="Alioto T."/>
        </authorList>
    </citation>
    <scope>NUCLEOTIDE SEQUENCE</scope>
</reference>
<dbReference type="NCBIfam" id="TIGR02247">
    <property type="entry name" value="HAD-1A3-hyp"/>
    <property type="match status" value="1"/>
</dbReference>
<dbReference type="SUPFAM" id="SSF56784">
    <property type="entry name" value="HAD-like"/>
    <property type="match status" value="1"/>
</dbReference>
<dbReference type="Gene3D" id="3.40.50.1000">
    <property type="entry name" value="HAD superfamily/HAD-like"/>
    <property type="match status" value="1"/>
</dbReference>
<dbReference type="AlphaFoldDB" id="A0A8B6GBP5"/>
<keyword evidence="4" id="KW-1185">Reference proteome</keyword>
<dbReference type="InterPro" id="IPR052898">
    <property type="entry name" value="ACAD10-like"/>
</dbReference>
<dbReference type="InterPro" id="IPR002575">
    <property type="entry name" value="Aminoglycoside_PTrfase"/>
</dbReference>
<dbReference type="CDD" id="cd02603">
    <property type="entry name" value="HAD_sEH-N_like"/>
    <property type="match status" value="1"/>
</dbReference>
<accession>A0A8B6GBP5</accession>
<dbReference type="InterPro" id="IPR006439">
    <property type="entry name" value="HAD-SF_hydro_IA"/>
</dbReference>
<feature type="domain" description="Aminoglycoside phosphotransferase" evidence="2">
    <location>
        <begin position="286"/>
        <end position="505"/>
    </location>
</feature>
<dbReference type="NCBIfam" id="TIGR01509">
    <property type="entry name" value="HAD-SF-IA-v3"/>
    <property type="match status" value="1"/>
</dbReference>
<dbReference type="SFLD" id="SFLDS00003">
    <property type="entry name" value="Haloacid_Dehalogenase"/>
    <property type="match status" value="1"/>
</dbReference>
<proteinExistence type="predicted"/>
<comment type="caution">
    <text evidence="3">The sequence shown here is derived from an EMBL/GenBank/DDBJ whole genome shotgun (WGS) entry which is preliminary data.</text>
</comment>
<keyword evidence="1" id="KW-0007">Acetylation</keyword>
<dbReference type="InterPro" id="IPR041726">
    <property type="entry name" value="ACAD10_11_N"/>
</dbReference>
<sequence>MLKSFTALSRLQQSNRVLSKRVIPSLFYCTQKTSMPVTKAVIFDLGGVIVPQPMIAFREFEKSKGLPAGLIGRMIVRNGDEGAWSKLETGELAFPQFMEAFNKECSKEMGQDVDMTDMFVSLHAALINPFPQIIDAIKCIREEGMKTAIITNNWKQPGNDYGMLSKLKPLFDVIIESCLLGIRKPDPRIFHACLKELDLQPEETVFLDDLGVNVKSARQLGIRTIKVTDPDQAVRDLEKELGGLCMRCHKEDTITVPKHLEINMDKLKSYLNWALKLHSKDPPVIRCFRHGQSNPTYYVFYGGKHLVLRKKPPGKLLPSAHAVEREFKVMKAVGQHGVPIPKMYGLCEDSSLIGTPFYIMEYVDGKIFKDRALAGLTRQQRREVYSEMINTLVKIHSVNISAAGLDDYGKKGGYLQRNMTRWTRQYEASKTHEIEAMDKLIKWLPEHLPQDERVTVVHGDFRVDNMIYHPTKPVAIGVIDWELSTIGDPLTDLATCCLGYYTPSALDVIPALGDLDLKELGIPSVEEVVAEYCQKIGIAPIHNWDWYVAFGLFRMAAIIQGVYKRSL</sequence>